<gene>
    <name evidence="2" type="ORF">GCM10010921_15930</name>
</gene>
<organism evidence="2 3">
    <name type="scientific">Microbacterium album</name>
    <dbReference type="NCBI Taxonomy" id="2053191"/>
    <lineage>
        <taxon>Bacteria</taxon>
        <taxon>Bacillati</taxon>
        <taxon>Actinomycetota</taxon>
        <taxon>Actinomycetes</taxon>
        <taxon>Micrococcales</taxon>
        <taxon>Microbacteriaceae</taxon>
        <taxon>Microbacterium</taxon>
    </lineage>
</organism>
<dbReference type="Pfam" id="PF03480">
    <property type="entry name" value="DctP"/>
    <property type="match status" value="1"/>
</dbReference>
<evidence type="ECO:0000313" key="2">
    <source>
        <dbReference type="EMBL" id="GGH42606.1"/>
    </source>
</evidence>
<keyword evidence="1" id="KW-0732">Signal</keyword>
<dbReference type="InterPro" id="IPR038404">
    <property type="entry name" value="TRAP_DctP_sf"/>
</dbReference>
<dbReference type="EMBL" id="BMJY01000005">
    <property type="protein sequence ID" value="GGH42606.1"/>
    <property type="molecule type" value="Genomic_DNA"/>
</dbReference>
<dbReference type="InterPro" id="IPR018389">
    <property type="entry name" value="DctP_fam"/>
</dbReference>
<protein>
    <recommendedName>
        <fullName evidence="4">C4-dicarboxylate ABC transporter substrate-binding protein</fullName>
    </recommendedName>
</protein>
<accession>A0A917IF71</accession>
<name>A0A917IF71_9MICO</name>
<dbReference type="PANTHER" id="PTHR33376">
    <property type="match status" value="1"/>
</dbReference>
<reference evidence="2" key="2">
    <citation type="submission" date="2020-09" db="EMBL/GenBank/DDBJ databases">
        <authorList>
            <person name="Sun Q."/>
            <person name="Zhou Y."/>
        </authorList>
    </citation>
    <scope>NUCLEOTIDE SEQUENCE</scope>
    <source>
        <strain evidence="2">CGMCC 1.15794</strain>
    </source>
</reference>
<dbReference type="PANTHER" id="PTHR33376:SF15">
    <property type="entry name" value="BLL6794 PROTEIN"/>
    <property type="match status" value="1"/>
</dbReference>
<dbReference type="AlphaFoldDB" id="A0A917IF71"/>
<comment type="caution">
    <text evidence="2">The sequence shown here is derived from an EMBL/GenBank/DDBJ whole genome shotgun (WGS) entry which is preliminary data.</text>
</comment>
<evidence type="ECO:0000313" key="3">
    <source>
        <dbReference type="Proteomes" id="UP000657592"/>
    </source>
</evidence>
<dbReference type="Gene3D" id="3.40.190.170">
    <property type="entry name" value="Bacterial extracellular solute-binding protein, family 7"/>
    <property type="match status" value="1"/>
</dbReference>
<reference evidence="2" key="1">
    <citation type="journal article" date="2014" name="Int. J. Syst. Evol. Microbiol.">
        <title>Complete genome sequence of Corynebacterium casei LMG S-19264T (=DSM 44701T), isolated from a smear-ripened cheese.</title>
        <authorList>
            <consortium name="US DOE Joint Genome Institute (JGI-PGF)"/>
            <person name="Walter F."/>
            <person name="Albersmeier A."/>
            <person name="Kalinowski J."/>
            <person name="Ruckert C."/>
        </authorList>
    </citation>
    <scope>NUCLEOTIDE SEQUENCE</scope>
    <source>
        <strain evidence="2">CGMCC 1.15794</strain>
    </source>
</reference>
<evidence type="ECO:0008006" key="4">
    <source>
        <dbReference type="Google" id="ProtNLM"/>
    </source>
</evidence>
<evidence type="ECO:0000256" key="1">
    <source>
        <dbReference type="ARBA" id="ARBA00022729"/>
    </source>
</evidence>
<dbReference type="GO" id="GO:0055085">
    <property type="term" value="P:transmembrane transport"/>
    <property type="evidence" value="ECO:0007669"/>
    <property type="project" value="InterPro"/>
</dbReference>
<keyword evidence="3" id="KW-1185">Reference proteome</keyword>
<dbReference type="Proteomes" id="UP000657592">
    <property type="component" value="Unassembled WGS sequence"/>
</dbReference>
<proteinExistence type="predicted"/>
<sequence length="449" mass="48792">MHDGAPQDTANVADTLASQRADAVLSGPKGPVVTTRELFMQSTSSYRKILGLPVLTIGVLLLSGCATTGNRAGAEGGLEGLEPITLRFSSQETPVAATAAATLAFQEYVTEHTDGLITWENYFSASLVPGPEFLEALSSGILDVARIPTSFVPTELRIANWLVFTGGEPERMWPMDLVQGMLASNQLYLTSEDVAEEYSAHGARLLMTQSTGYYPMICSKPVQTLADAEGVRNRVGGGAWNAEAEALGMTPSVVPVLETYEALQRGIVDCVTIGESGIETYGLWEVGKYVSTTQFSTYPGGFHLAINDEIWSGFPDDVKRVFAAASGLYSEAYVDILIGEHLKILELGVSEHGLEYLDTPELNDVLAEHQRATFASLSDRAPDSVTDPEGMLEEYRAYLDAWAEKWKDGGLPTETEGYEGDLKRAPGLDYGFLFDDMRDSDWYVASFLR</sequence>